<evidence type="ECO:0000256" key="2">
    <source>
        <dbReference type="SAM" id="Phobius"/>
    </source>
</evidence>
<dbReference type="PANTHER" id="PTHR35797:SF1">
    <property type="entry name" value="PROTEASE"/>
    <property type="match status" value="1"/>
</dbReference>
<accession>A0ABU0XJP4</accession>
<evidence type="ECO:0000313" key="4">
    <source>
        <dbReference type="EMBL" id="MDQ4215365.1"/>
    </source>
</evidence>
<feature type="transmembrane region" description="Helical" evidence="2">
    <location>
        <begin position="55"/>
        <end position="77"/>
    </location>
</feature>
<dbReference type="PANTHER" id="PTHR35797">
    <property type="entry name" value="PROTEASE-RELATED"/>
    <property type="match status" value="1"/>
</dbReference>
<keyword evidence="2" id="KW-1133">Transmembrane helix</keyword>
<dbReference type="RefSeq" id="WP_308490316.1">
    <property type="nucleotide sequence ID" value="NZ_JAVFCB010000010.1"/>
</dbReference>
<dbReference type="Pfam" id="PF02517">
    <property type="entry name" value="Rce1-like"/>
    <property type="match status" value="1"/>
</dbReference>
<evidence type="ECO:0000313" key="5">
    <source>
        <dbReference type="Proteomes" id="UP001230289"/>
    </source>
</evidence>
<keyword evidence="2" id="KW-0812">Transmembrane</keyword>
<feature type="transmembrane region" description="Helical" evidence="2">
    <location>
        <begin position="21"/>
        <end position="43"/>
    </location>
</feature>
<dbReference type="Proteomes" id="UP001230289">
    <property type="component" value="Unassembled WGS sequence"/>
</dbReference>
<feature type="region of interest" description="Disordered" evidence="1">
    <location>
        <begin position="312"/>
        <end position="361"/>
    </location>
</feature>
<feature type="compositionally biased region" description="Pro residues" evidence="1">
    <location>
        <begin position="322"/>
        <end position="334"/>
    </location>
</feature>
<dbReference type="InterPro" id="IPR042150">
    <property type="entry name" value="MmRce1-like"/>
</dbReference>
<feature type="transmembrane region" description="Helical" evidence="2">
    <location>
        <begin position="223"/>
        <end position="244"/>
    </location>
</feature>
<feature type="transmembrane region" description="Helical" evidence="2">
    <location>
        <begin position="152"/>
        <end position="176"/>
    </location>
</feature>
<evidence type="ECO:0000259" key="3">
    <source>
        <dbReference type="Pfam" id="PF02517"/>
    </source>
</evidence>
<evidence type="ECO:0000256" key="1">
    <source>
        <dbReference type="SAM" id="MobiDB-lite"/>
    </source>
</evidence>
<keyword evidence="5" id="KW-1185">Reference proteome</keyword>
<feature type="transmembrane region" description="Helical" evidence="2">
    <location>
        <begin position="197"/>
        <end position="217"/>
    </location>
</feature>
<feature type="transmembrane region" description="Helical" evidence="2">
    <location>
        <begin position="251"/>
        <end position="272"/>
    </location>
</feature>
<feature type="domain" description="CAAX prenyl protease 2/Lysostaphin resistance protein A-like" evidence="3">
    <location>
        <begin position="167"/>
        <end position="263"/>
    </location>
</feature>
<comment type="caution">
    <text evidence="4">The sequence shown here is derived from an EMBL/GenBank/DDBJ whole genome shotgun (WGS) entry which is preliminary data.</text>
</comment>
<name>A0ABU0XJP4_9MICO</name>
<gene>
    <name evidence="4" type="ORF">RBR11_15710</name>
</gene>
<dbReference type="EMBL" id="JAVFCB010000010">
    <property type="protein sequence ID" value="MDQ4215365.1"/>
    <property type="molecule type" value="Genomic_DNA"/>
</dbReference>
<feature type="transmembrane region" description="Helical" evidence="2">
    <location>
        <begin position="98"/>
        <end position="126"/>
    </location>
</feature>
<dbReference type="InterPro" id="IPR003675">
    <property type="entry name" value="Rce1/LyrA-like_dom"/>
</dbReference>
<feature type="transmembrane region" description="Helical" evidence="2">
    <location>
        <begin position="278"/>
        <end position="301"/>
    </location>
</feature>
<sequence length="361" mass="37871">MSGRGEVSGMREHGSPARVRGGAIALYTVLAWGLAWLICLPLWLGRGLATPGAVIILTAMMFAPTIAVVVTMLVTGFPRRGERLRSLGMWPLRPAKRVVWLTVIGWLGPLAVVLLGIGVAIVLGWLHPDFTFPLIAEQLKKVVPAGVTLPPIGVIVIAQLAAIPVGALFNGIFAFGEELGWRGWLVPALRPLGTWPALLISGAIWGIWHAPVILLGYDFGRRDVVGVLLMVGGCVAWGVLFGWLRLRSASLWPSVFAHGMLNASAGLSVLISPLHPNLALISPLGASGWIACAVVIAILLLTGQFRRQPALAAGRRKDPAPVASPPPAAAPVAPPAATLDGRPQTAGPAPTDPGESDPSRS</sequence>
<reference evidence="4 5" key="1">
    <citation type="submission" date="2023-08" db="EMBL/GenBank/DDBJ databases">
        <title>Microbacterium sp. nov., isolated from a waste landfill.</title>
        <authorList>
            <person name="Wen W."/>
        </authorList>
    </citation>
    <scope>NUCLEOTIDE SEQUENCE [LARGE SCALE GENOMIC DNA]</scope>
    <source>
        <strain evidence="4 5">ASV81</strain>
    </source>
</reference>
<proteinExistence type="predicted"/>
<keyword evidence="2" id="KW-0472">Membrane</keyword>
<organism evidence="4 5">
    <name type="scientific">Microbacterium capsulatum</name>
    <dbReference type="NCBI Taxonomy" id="3041921"/>
    <lineage>
        <taxon>Bacteria</taxon>
        <taxon>Bacillati</taxon>
        <taxon>Actinomycetota</taxon>
        <taxon>Actinomycetes</taxon>
        <taxon>Micrococcales</taxon>
        <taxon>Microbacteriaceae</taxon>
        <taxon>Microbacterium</taxon>
    </lineage>
</organism>
<protein>
    <submittedName>
        <fullName evidence="4">Type II CAAX endopeptidase family protein</fullName>
    </submittedName>
</protein>